<dbReference type="AlphaFoldDB" id="A0A9P8QEX2"/>
<comment type="caution">
    <text evidence="1">The sequence shown here is derived from an EMBL/GenBank/DDBJ whole genome shotgun (WGS) entry which is preliminary data.</text>
</comment>
<reference evidence="1" key="1">
    <citation type="submission" date="2021-08" db="EMBL/GenBank/DDBJ databases">
        <title>Chromosome-Level Trichoderma cornu-damae using Hi-C Data.</title>
        <authorList>
            <person name="Kim C.S."/>
        </authorList>
    </citation>
    <scope>NUCLEOTIDE SEQUENCE</scope>
    <source>
        <strain evidence="1">KA19-0412C</strain>
    </source>
</reference>
<gene>
    <name evidence="1" type="ORF">Trco_006218</name>
</gene>
<proteinExistence type="predicted"/>
<evidence type="ECO:0000313" key="1">
    <source>
        <dbReference type="EMBL" id="KAH6604511.1"/>
    </source>
</evidence>
<evidence type="ECO:0000313" key="2">
    <source>
        <dbReference type="Proteomes" id="UP000827724"/>
    </source>
</evidence>
<keyword evidence="2" id="KW-1185">Reference proteome</keyword>
<sequence>MGMRMRATKILVMPNVSAVPSRPSIKEYVHLPIIFDRTLVPVNILIPFRGRTLGNIAATAVINVVLLIQKQ</sequence>
<protein>
    <submittedName>
        <fullName evidence="1">Uncharacterized protein</fullName>
    </submittedName>
</protein>
<accession>A0A9P8QEX2</accession>
<dbReference type="EMBL" id="JAIWOZ010000005">
    <property type="protein sequence ID" value="KAH6604511.1"/>
    <property type="molecule type" value="Genomic_DNA"/>
</dbReference>
<organism evidence="1 2">
    <name type="scientific">Trichoderma cornu-damae</name>
    <dbReference type="NCBI Taxonomy" id="654480"/>
    <lineage>
        <taxon>Eukaryota</taxon>
        <taxon>Fungi</taxon>
        <taxon>Dikarya</taxon>
        <taxon>Ascomycota</taxon>
        <taxon>Pezizomycotina</taxon>
        <taxon>Sordariomycetes</taxon>
        <taxon>Hypocreomycetidae</taxon>
        <taxon>Hypocreales</taxon>
        <taxon>Hypocreaceae</taxon>
        <taxon>Trichoderma</taxon>
    </lineage>
</organism>
<dbReference type="Proteomes" id="UP000827724">
    <property type="component" value="Unassembled WGS sequence"/>
</dbReference>
<name>A0A9P8QEX2_9HYPO</name>